<dbReference type="Gene3D" id="3.30.160.140">
    <property type="entry name" value="Shew3726-like"/>
    <property type="match status" value="1"/>
</dbReference>
<protein>
    <recommendedName>
        <fullName evidence="4">DUF1488 domain-containing protein</fullName>
    </recommendedName>
</protein>
<feature type="compositionally biased region" description="Polar residues" evidence="1">
    <location>
        <begin position="128"/>
        <end position="142"/>
    </location>
</feature>
<evidence type="ECO:0000313" key="2">
    <source>
        <dbReference type="EMBL" id="QDT52422.1"/>
    </source>
</evidence>
<proteinExistence type="predicted"/>
<dbReference type="Pfam" id="PF07369">
    <property type="entry name" value="DUF1488"/>
    <property type="match status" value="1"/>
</dbReference>
<evidence type="ECO:0008006" key="4">
    <source>
        <dbReference type="Google" id="ProtNLM"/>
    </source>
</evidence>
<accession>A0A517S8H9</accession>
<feature type="region of interest" description="Disordered" evidence="1">
    <location>
        <begin position="103"/>
        <end position="142"/>
    </location>
</feature>
<reference evidence="2 3" key="1">
    <citation type="submission" date="2019-02" db="EMBL/GenBank/DDBJ databases">
        <title>Deep-cultivation of Planctomycetes and their phenomic and genomic characterization uncovers novel biology.</title>
        <authorList>
            <person name="Wiegand S."/>
            <person name="Jogler M."/>
            <person name="Boedeker C."/>
            <person name="Pinto D."/>
            <person name="Vollmers J."/>
            <person name="Rivas-Marin E."/>
            <person name="Kohn T."/>
            <person name="Peeters S.H."/>
            <person name="Heuer A."/>
            <person name="Rast P."/>
            <person name="Oberbeckmann S."/>
            <person name="Bunk B."/>
            <person name="Jeske O."/>
            <person name="Meyerdierks A."/>
            <person name="Storesund J.E."/>
            <person name="Kallscheuer N."/>
            <person name="Luecker S."/>
            <person name="Lage O.M."/>
            <person name="Pohl T."/>
            <person name="Merkel B.J."/>
            <person name="Hornburger P."/>
            <person name="Mueller R.-W."/>
            <person name="Bruemmer F."/>
            <person name="Labrenz M."/>
            <person name="Spormann A.M."/>
            <person name="Op den Camp H."/>
            <person name="Overmann J."/>
            <person name="Amann R."/>
            <person name="Jetten M.S.M."/>
            <person name="Mascher T."/>
            <person name="Medema M.H."/>
            <person name="Devos D.P."/>
            <person name="Kaster A.-K."/>
            <person name="Ovreas L."/>
            <person name="Rohde M."/>
            <person name="Galperin M.Y."/>
            <person name="Jogler C."/>
        </authorList>
    </citation>
    <scope>NUCLEOTIDE SEQUENCE [LARGE SCALE GENOMIC DNA]</scope>
    <source>
        <strain evidence="2 3">Pan44</strain>
    </source>
</reference>
<organism evidence="2 3">
    <name type="scientific">Caulifigura coniformis</name>
    <dbReference type="NCBI Taxonomy" id="2527983"/>
    <lineage>
        <taxon>Bacteria</taxon>
        <taxon>Pseudomonadati</taxon>
        <taxon>Planctomycetota</taxon>
        <taxon>Planctomycetia</taxon>
        <taxon>Planctomycetales</taxon>
        <taxon>Planctomycetaceae</taxon>
        <taxon>Caulifigura</taxon>
    </lineage>
</organism>
<dbReference type="KEGG" id="ccos:Pan44_04330"/>
<gene>
    <name evidence="2" type="ORF">Pan44_04330</name>
</gene>
<dbReference type="SUPFAM" id="SSF160272">
    <property type="entry name" value="Shew3726-like"/>
    <property type="match status" value="1"/>
</dbReference>
<name>A0A517S8H9_9PLAN</name>
<keyword evidence="3" id="KW-1185">Reference proteome</keyword>
<dbReference type="AlphaFoldDB" id="A0A517S8H9"/>
<dbReference type="EMBL" id="CP036271">
    <property type="protein sequence ID" value="QDT52422.1"/>
    <property type="molecule type" value="Genomic_DNA"/>
</dbReference>
<dbReference type="InParanoid" id="A0A517S8H9"/>
<evidence type="ECO:0000256" key="1">
    <source>
        <dbReference type="SAM" id="MobiDB-lite"/>
    </source>
</evidence>
<evidence type="ECO:0000313" key="3">
    <source>
        <dbReference type="Proteomes" id="UP000315700"/>
    </source>
</evidence>
<dbReference type="Proteomes" id="UP000315700">
    <property type="component" value="Chromosome"/>
</dbReference>
<sequence>MASPRPQRVSFFPYSEWDADREAVAFIALVDGQRARCIITPAALSALASSPASTSLETYSDHRDAVEKLATALILEGRLDGRELMIHAADATRWLALQAEQAPLSAAEAQVEPPAQLPPESLIEPDSLTETATADSSPTPGS</sequence>
<dbReference type="InterPro" id="IPR036692">
    <property type="entry name" value="Shew3726-like_sf"/>
</dbReference>
<dbReference type="InterPro" id="IPR009962">
    <property type="entry name" value="DUF1488"/>
</dbReference>
<dbReference type="RefSeq" id="WP_197453766.1">
    <property type="nucleotide sequence ID" value="NZ_CP036271.1"/>
</dbReference>